<protein>
    <submittedName>
        <fullName evidence="1">Uncharacterized protein</fullName>
    </submittedName>
</protein>
<accession>Q5C7S4</accession>
<reference evidence="1" key="1">
    <citation type="submission" date="2005-03" db="EMBL/GenBank/DDBJ databases">
        <authorList>
            <person name="Han Z."/>
        </authorList>
    </citation>
    <scope>NUCLEOTIDE SEQUENCE</scope>
</reference>
<dbReference type="EMBL" id="AY808411">
    <property type="protein sequence ID" value="AAX24300.1"/>
    <property type="molecule type" value="mRNA"/>
</dbReference>
<reference evidence="1" key="2">
    <citation type="journal article" date="2006" name="PLoS Pathog.">
        <title>New perspectives on host-parasite interplay by comparative transcriptomic and proteomic analyses of Schistosoma japonicum.</title>
        <authorList>
            <person name="Liu F."/>
            <person name="Lu J."/>
            <person name="Hu W."/>
            <person name="Wang S.Y."/>
            <person name="Cui S.J."/>
            <person name="Chi M."/>
            <person name="Yan Q."/>
            <person name="Wang X.R."/>
            <person name="Song H.D."/>
            <person name="Xu X.N."/>
            <person name="Wang J.J."/>
            <person name="Zhang X.L."/>
            <person name="Zhang X."/>
            <person name="Wang Z.Q."/>
            <person name="Xue C.L."/>
            <person name="Brindley P.J."/>
            <person name="McManus D.P."/>
            <person name="Yang P.Y."/>
            <person name="Feng Z."/>
            <person name="Chen Z."/>
            <person name="Han Z.G."/>
        </authorList>
    </citation>
    <scope>NUCLEOTIDE SEQUENCE</scope>
</reference>
<sequence>MFRILDSRMVMKMMMTMITKMNILIAVGHLMNPS</sequence>
<proteinExistence type="evidence at transcript level"/>
<name>Q5C7S4_SCHJA</name>
<evidence type="ECO:0000313" key="1">
    <source>
        <dbReference type="EMBL" id="AAX24300.1"/>
    </source>
</evidence>
<organism evidence="1">
    <name type="scientific">Schistosoma japonicum</name>
    <name type="common">Blood fluke</name>
    <dbReference type="NCBI Taxonomy" id="6182"/>
    <lineage>
        <taxon>Eukaryota</taxon>
        <taxon>Metazoa</taxon>
        <taxon>Spiralia</taxon>
        <taxon>Lophotrochozoa</taxon>
        <taxon>Platyhelminthes</taxon>
        <taxon>Trematoda</taxon>
        <taxon>Digenea</taxon>
        <taxon>Strigeidida</taxon>
        <taxon>Schistosomatoidea</taxon>
        <taxon>Schistosomatidae</taxon>
        <taxon>Schistosoma</taxon>
    </lineage>
</organism>
<dbReference type="AlphaFoldDB" id="Q5C7S4"/>